<reference evidence="1 2" key="1">
    <citation type="submission" date="2019-06" db="EMBL/GenBank/DDBJ databases">
        <title>Sorghum-associated microbial communities from plants grown in Nebraska, USA.</title>
        <authorList>
            <person name="Schachtman D."/>
        </authorList>
    </citation>
    <scope>NUCLEOTIDE SEQUENCE [LARGE SCALE GENOMIC DNA]</scope>
    <source>
        <strain evidence="1 2">110</strain>
    </source>
</reference>
<organism evidence="1 2">
    <name type="scientific">Chryseobacterium aquifrigidense</name>
    <dbReference type="NCBI Taxonomy" id="558021"/>
    <lineage>
        <taxon>Bacteria</taxon>
        <taxon>Pseudomonadati</taxon>
        <taxon>Bacteroidota</taxon>
        <taxon>Flavobacteriia</taxon>
        <taxon>Flavobacteriales</taxon>
        <taxon>Weeksellaceae</taxon>
        <taxon>Chryseobacterium group</taxon>
        <taxon>Chryseobacterium</taxon>
    </lineage>
</organism>
<dbReference type="RefSeq" id="WP_142018709.1">
    <property type="nucleotide sequence ID" value="NZ_VFPD01000003.1"/>
</dbReference>
<proteinExistence type="predicted"/>
<evidence type="ECO:0000313" key="2">
    <source>
        <dbReference type="Proteomes" id="UP000316437"/>
    </source>
</evidence>
<name>A0A543E9U2_9FLAO</name>
<dbReference type="Proteomes" id="UP000316437">
    <property type="component" value="Unassembled WGS sequence"/>
</dbReference>
<dbReference type="EMBL" id="VFPD01000003">
    <property type="protein sequence ID" value="TQM18355.1"/>
    <property type="molecule type" value="Genomic_DNA"/>
</dbReference>
<evidence type="ECO:0000313" key="1">
    <source>
        <dbReference type="EMBL" id="TQM18355.1"/>
    </source>
</evidence>
<accession>A0A543E9U2</accession>
<gene>
    <name evidence="1" type="ORF">FB551_4136</name>
</gene>
<keyword evidence="2" id="KW-1185">Reference proteome</keyword>
<sequence length="103" mass="12018">MEIIGIVTKVTATYIRVQTIKKKQEIDVFYTESREKAVFYRFQEHMVTKLEVEPEEVDFNGLKLAKLWLKYVITPEKLNPEDYSSRISGSPAEITSILYKKNA</sequence>
<comment type="caution">
    <text evidence="1">The sequence shown here is derived from an EMBL/GenBank/DDBJ whole genome shotgun (WGS) entry which is preliminary data.</text>
</comment>
<dbReference type="AlphaFoldDB" id="A0A543E9U2"/>
<protein>
    <submittedName>
        <fullName evidence="1">Uncharacterized protein</fullName>
    </submittedName>
</protein>